<feature type="compositionally biased region" description="Basic and acidic residues" evidence="1">
    <location>
        <begin position="66"/>
        <end position="77"/>
    </location>
</feature>
<evidence type="ECO:0000259" key="2">
    <source>
        <dbReference type="Pfam" id="PF25089"/>
    </source>
</evidence>
<dbReference type="EMBL" id="LRBV02000008">
    <property type="status" value="NOT_ANNOTATED_CDS"/>
    <property type="molecule type" value="Genomic_DNA"/>
</dbReference>
<dbReference type="OrthoDB" id="2013011at2759"/>
<dbReference type="Pfam" id="PF25089">
    <property type="entry name" value="DUF7804"/>
    <property type="match status" value="1"/>
</dbReference>
<proteinExistence type="predicted"/>
<protein>
    <recommendedName>
        <fullName evidence="2">DUF7804 domain-containing protein</fullName>
    </recommendedName>
</protein>
<reference evidence="3" key="2">
    <citation type="submission" date="2021-01" db="UniProtKB">
        <authorList>
            <consortium name="EnsemblPlants"/>
        </authorList>
    </citation>
    <scope>IDENTIFICATION</scope>
</reference>
<dbReference type="InterPro" id="IPR056706">
    <property type="entry name" value="DUF7804"/>
</dbReference>
<dbReference type="InParanoid" id="A0A7N2ME66"/>
<dbReference type="PANTHER" id="PTHR35127">
    <property type="entry name" value="OS03G0736900 PROTEIN"/>
    <property type="match status" value="1"/>
</dbReference>
<reference evidence="3 4" key="1">
    <citation type="journal article" date="2016" name="G3 (Bethesda)">
        <title>First Draft Assembly and Annotation of the Genome of a California Endemic Oak Quercus lobata Nee (Fagaceae).</title>
        <authorList>
            <person name="Sork V.L."/>
            <person name="Fitz-Gibbon S.T."/>
            <person name="Puiu D."/>
            <person name="Crepeau M."/>
            <person name="Gugger P.F."/>
            <person name="Sherman R."/>
            <person name="Stevens K."/>
            <person name="Langley C.H."/>
            <person name="Pellegrini M."/>
            <person name="Salzberg S.L."/>
        </authorList>
    </citation>
    <scope>NUCLEOTIDE SEQUENCE [LARGE SCALE GENOMIC DNA]</scope>
    <source>
        <strain evidence="3 4">cv. SW786</strain>
    </source>
</reference>
<keyword evidence="4" id="KW-1185">Reference proteome</keyword>
<dbReference type="GeneID" id="115956028"/>
<dbReference type="Proteomes" id="UP000594261">
    <property type="component" value="Chromosome 8"/>
</dbReference>
<feature type="region of interest" description="Disordered" evidence="1">
    <location>
        <begin position="58"/>
        <end position="77"/>
    </location>
</feature>
<sequence length="230" mass="25506">MASATSSNLNLGLRFGANRDGFSNRLGQGPCSLATKSNDAVWRGIRRRGRISMSMTTAMEAKTGSKKVETRNNGEKGKLGHEKLDEWMTRSVVEIVRNLRSAPLMVQVHAENNSSKMWLETEKAEEEKWGMVKRKWEKGEAPMPNGLILVEELGEVERNIESERVWGIVVQGRKEECGGGPLCYLLKTTSVASGLGMCCTHFCLVEVKGFRESAVSQLKNSWLVQAAFSP</sequence>
<dbReference type="KEGG" id="qlo:115956028"/>
<feature type="domain" description="DUF7804" evidence="2">
    <location>
        <begin position="80"/>
        <end position="158"/>
    </location>
</feature>
<dbReference type="Gramene" id="QL08p064831:mrna">
    <property type="protein sequence ID" value="QL08p064831:mrna:CDS:1"/>
    <property type="gene ID" value="QL08p064831"/>
</dbReference>
<accession>A0A7N2ME66</accession>
<name>A0A7N2ME66_QUELO</name>
<dbReference type="RefSeq" id="XP_030930337.1">
    <property type="nucleotide sequence ID" value="XM_031074477.1"/>
</dbReference>
<organism evidence="3 4">
    <name type="scientific">Quercus lobata</name>
    <name type="common">Valley oak</name>
    <dbReference type="NCBI Taxonomy" id="97700"/>
    <lineage>
        <taxon>Eukaryota</taxon>
        <taxon>Viridiplantae</taxon>
        <taxon>Streptophyta</taxon>
        <taxon>Embryophyta</taxon>
        <taxon>Tracheophyta</taxon>
        <taxon>Spermatophyta</taxon>
        <taxon>Magnoliopsida</taxon>
        <taxon>eudicotyledons</taxon>
        <taxon>Gunneridae</taxon>
        <taxon>Pentapetalae</taxon>
        <taxon>rosids</taxon>
        <taxon>fabids</taxon>
        <taxon>Fagales</taxon>
        <taxon>Fagaceae</taxon>
        <taxon>Quercus</taxon>
    </lineage>
</organism>
<dbReference type="PANTHER" id="PTHR35127:SF1">
    <property type="entry name" value="GENOME ASSEMBLY, CHROMOSOME: A10"/>
    <property type="match status" value="1"/>
</dbReference>
<dbReference type="EnsemblPlants" id="QL08p064831:mrna">
    <property type="protein sequence ID" value="QL08p064831:mrna:CDS:1"/>
    <property type="gene ID" value="QL08p064831"/>
</dbReference>
<dbReference type="FunCoup" id="A0A7N2ME66">
    <property type="interactions" value="9"/>
</dbReference>
<dbReference type="OMA" id="MECSPAC"/>
<evidence type="ECO:0000313" key="3">
    <source>
        <dbReference type="EnsemblPlants" id="QL08p064831:mrna:CDS:1"/>
    </source>
</evidence>
<evidence type="ECO:0000256" key="1">
    <source>
        <dbReference type="SAM" id="MobiDB-lite"/>
    </source>
</evidence>
<evidence type="ECO:0000313" key="4">
    <source>
        <dbReference type="Proteomes" id="UP000594261"/>
    </source>
</evidence>
<dbReference type="AlphaFoldDB" id="A0A7N2ME66"/>
<gene>
    <name evidence="3" type="primary">LOC115956028</name>
</gene>